<evidence type="ECO:0000313" key="1">
    <source>
        <dbReference type="EMBL" id="NUB01919.1"/>
    </source>
</evidence>
<reference evidence="1 2" key="1">
    <citation type="submission" date="2019-10" db="EMBL/GenBank/DDBJ databases">
        <title>Genome sequence of Azospirillum melinis.</title>
        <authorList>
            <person name="Ambrosini A."/>
            <person name="Sant'Anna F.H."/>
            <person name="Cassan F.D."/>
            <person name="Souza E.M."/>
            <person name="Passaglia L.M.P."/>
        </authorList>
    </citation>
    <scope>NUCLEOTIDE SEQUENCE [LARGE SCALE GENOMIC DNA]</scope>
    <source>
        <strain evidence="1 2">TMCY0552</strain>
    </source>
</reference>
<proteinExistence type="predicted"/>
<protein>
    <submittedName>
        <fullName evidence="1">Uncharacterized protein</fullName>
    </submittedName>
</protein>
<dbReference type="EMBL" id="WHOS01000032">
    <property type="protein sequence ID" value="NUB01919.1"/>
    <property type="molecule type" value="Genomic_DNA"/>
</dbReference>
<sequence length="77" mass="8617">MLVEGPAVQGAMLGRFDQTMQVRREEDVPDIPGRCRPAASVDDPDQVRATVQHRVGQFDRKAIQPIPWSRSMALSFP</sequence>
<organism evidence="1 2">
    <name type="scientific">Azospirillum melinis</name>
    <dbReference type="NCBI Taxonomy" id="328839"/>
    <lineage>
        <taxon>Bacteria</taxon>
        <taxon>Pseudomonadati</taxon>
        <taxon>Pseudomonadota</taxon>
        <taxon>Alphaproteobacteria</taxon>
        <taxon>Rhodospirillales</taxon>
        <taxon>Azospirillaceae</taxon>
        <taxon>Azospirillum</taxon>
    </lineage>
</organism>
<name>A0ABX2KKY4_9PROT</name>
<comment type="caution">
    <text evidence="1">The sequence shown here is derived from an EMBL/GenBank/DDBJ whole genome shotgun (WGS) entry which is preliminary data.</text>
</comment>
<gene>
    <name evidence="1" type="ORF">GBZ48_21950</name>
</gene>
<accession>A0ABX2KKY4</accession>
<keyword evidence="2" id="KW-1185">Reference proteome</keyword>
<evidence type="ECO:0000313" key="2">
    <source>
        <dbReference type="Proteomes" id="UP000605086"/>
    </source>
</evidence>
<dbReference type="RefSeq" id="WP_174472951.1">
    <property type="nucleotide sequence ID" value="NZ_JAGINN010000009.1"/>
</dbReference>
<dbReference type="Proteomes" id="UP000605086">
    <property type="component" value="Unassembled WGS sequence"/>
</dbReference>